<evidence type="ECO:0000313" key="2">
    <source>
        <dbReference type="Proteomes" id="UP000523362"/>
    </source>
</evidence>
<protein>
    <submittedName>
        <fullName evidence="1">Uncharacterized protein</fullName>
    </submittedName>
</protein>
<dbReference type="RefSeq" id="WP_185384053.1">
    <property type="nucleotide sequence ID" value="NZ_JAARRG010000011.1"/>
</dbReference>
<name>A0A7X0X3P7_LISSE</name>
<reference evidence="1 2" key="1">
    <citation type="submission" date="2020-03" db="EMBL/GenBank/DDBJ databases">
        <title>Soil Listeria distribution.</title>
        <authorList>
            <person name="Liao J."/>
            <person name="Wiedmann M."/>
        </authorList>
    </citation>
    <scope>NUCLEOTIDE SEQUENCE [LARGE SCALE GENOMIC DNA]</scope>
    <source>
        <strain evidence="1 2">FSL L7-1560</strain>
    </source>
</reference>
<dbReference type="EMBL" id="JAARRG010000011">
    <property type="protein sequence ID" value="MBC1487073.1"/>
    <property type="molecule type" value="Genomic_DNA"/>
</dbReference>
<dbReference type="AlphaFoldDB" id="A0A7X0X3P7"/>
<accession>A0A7X0X3P7</accession>
<comment type="caution">
    <text evidence="1">The sequence shown here is derived from an EMBL/GenBank/DDBJ whole genome shotgun (WGS) entry which is preliminary data.</text>
</comment>
<dbReference type="Proteomes" id="UP000523362">
    <property type="component" value="Unassembled WGS sequence"/>
</dbReference>
<proteinExistence type="predicted"/>
<evidence type="ECO:0000313" key="1">
    <source>
        <dbReference type="EMBL" id="MBC1487073.1"/>
    </source>
</evidence>
<gene>
    <name evidence="1" type="ORF">HB897_12620</name>
</gene>
<sequence length="93" mass="10834">MNQAKTHLAELKAMFHTTGQLTVSLQEYQTKLKELLKSAETMPNDQKKEFYQETKAVINKGLLFTETQLERTENAFTENKSRQAANRNYAKFF</sequence>
<organism evidence="1 2">
    <name type="scientific">Listeria seeligeri</name>
    <dbReference type="NCBI Taxonomy" id="1640"/>
    <lineage>
        <taxon>Bacteria</taxon>
        <taxon>Bacillati</taxon>
        <taxon>Bacillota</taxon>
        <taxon>Bacilli</taxon>
        <taxon>Bacillales</taxon>
        <taxon>Listeriaceae</taxon>
        <taxon>Listeria</taxon>
    </lineage>
</organism>